<evidence type="ECO:0000256" key="2">
    <source>
        <dbReference type="PROSITE-ProRule" id="PRU00089"/>
    </source>
</evidence>
<gene>
    <name evidence="4" type="primary">ORF218244</name>
</gene>
<accession>A0A0B7BYG4</accession>
<dbReference type="PRINTS" id="PR00053">
    <property type="entry name" value="FORKHEAD"/>
</dbReference>
<name>A0A0B7BYG4_9EUPU</name>
<dbReference type="GO" id="GO:0000978">
    <property type="term" value="F:RNA polymerase II cis-regulatory region sequence-specific DNA binding"/>
    <property type="evidence" value="ECO:0007669"/>
    <property type="project" value="TreeGrafter"/>
</dbReference>
<dbReference type="SUPFAM" id="SSF46785">
    <property type="entry name" value="Winged helix' DNA-binding domain"/>
    <property type="match status" value="1"/>
</dbReference>
<reference evidence="4" key="1">
    <citation type="submission" date="2014-12" db="EMBL/GenBank/DDBJ databases">
        <title>Insight into the proteome of Arion vulgaris.</title>
        <authorList>
            <person name="Aradska J."/>
            <person name="Bulat T."/>
            <person name="Smidak R."/>
            <person name="Sarate P."/>
            <person name="Gangsoo J."/>
            <person name="Sialana F."/>
            <person name="Bilban M."/>
            <person name="Lubec G."/>
        </authorList>
    </citation>
    <scope>NUCLEOTIDE SEQUENCE</scope>
    <source>
        <tissue evidence="4">Skin</tissue>
    </source>
</reference>
<dbReference type="EMBL" id="HACG01051398">
    <property type="protein sequence ID" value="CEK98269.1"/>
    <property type="molecule type" value="Transcribed_RNA"/>
</dbReference>
<dbReference type="Pfam" id="PF00250">
    <property type="entry name" value="Forkhead"/>
    <property type="match status" value="1"/>
</dbReference>
<feature type="non-terminal residue" evidence="4">
    <location>
        <position position="67"/>
    </location>
</feature>
<evidence type="ECO:0000313" key="4">
    <source>
        <dbReference type="EMBL" id="CEK98269.1"/>
    </source>
</evidence>
<organism evidence="4">
    <name type="scientific">Arion vulgaris</name>
    <dbReference type="NCBI Taxonomy" id="1028688"/>
    <lineage>
        <taxon>Eukaryota</taxon>
        <taxon>Metazoa</taxon>
        <taxon>Spiralia</taxon>
        <taxon>Lophotrochozoa</taxon>
        <taxon>Mollusca</taxon>
        <taxon>Gastropoda</taxon>
        <taxon>Heterobranchia</taxon>
        <taxon>Euthyneura</taxon>
        <taxon>Panpulmonata</taxon>
        <taxon>Eupulmonata</taxon>
        <taxon>Stylommatophora</taxon>
        <taxon>Helicina</taxon>
        <taxon>Arionoidea</taxon>
        <taxon>Arionidae</taxon>
        <taxon>Arion</taxon>
    </lineage>
</organism>
<dbReference type="InterPro" id="IPR047513">
    <property type="entry name" value="FOXJ1"/>
</dbReference>
<sequence>NISSPQTKVIESQLQVGDTAPSCGTSRCSFDYKSNPYVKPPYSYTSLICMAMQATRKNKITLSCIYN</sequence>
<evidence type="ECO:0000259" key="3">
    <source>
        <dbReference type="PROSITE" id="PS50039"/>
    </source>
</evidence>
<keyword evidence="1 2" id="KW-0238">DNA-binding</keyword>
<dbReference type="InterPro" id="IPR036388">
    <property type="entry name" value="WH-like_DNA-bd_sf"/>
</dbReference>
<dbReference type="PROSITE" id="PS50039">
    <property type="entry name" value="FORK_HEAD_3"/>
    <property type="match status" value="1"/>
</dbReference>
<dbReference type="InterPro" id="IPR001766">
    <property type="entry name" value="Fork_head_dom"/>
</dbReference>
<dbReference type="PANTHER" id="PTHR46805:SF2">
    <property type="entry name" value="FORKHEAD BOX PROTEIN J1-A"/>
    <property type="match status" value="1"/>
</dbReference>
<dbReference type="GO" id="GO:0005634">
    <property type="term" value="C:nucleus"/>
    <property type="evidence" value="ECO:0007669"/>
    <property type="project" value="UniProtKB-SubCell"/>
</dbReference>
<comment type="subcellular location">
    <subcellularLocation>
        <location evidence="2">Nucleus</location>
    </subcellularLocation>
</comment>
<proteinExistence type="predicted"/>
<protein>
    <recommendedName>
        <fullName evidence="3">Fork-head domain-containing protein</fullName>
    </recommendedName>
</protein>
<dbReference type="GO" id="GO:0000981">
    <property type="term" value="F:DNA-binding transcription factor activity, RNA polymerase II-specific"/>
    <property type="evidence" value="ECO:0007669"/>
    <property type="project" value="TreeGrafter"/>
</dbReference>
<keyword evidence="2" id="KW-0539">Nucleus</keyword>
<dbReference type="AlphaFoldDB" id="A0A0B7BYG4"/>
<dbReference type="InterPro" id="IPR018122">
    <property type="entry name" value="TF_fork_head_CS_1"/>
</dbReference>
<feature type="non-terminal residue" evidence="4">
    <location>
        <position position="1"/>
    </location>
</feature>
<feature type="DNA-binding region" description="Fork-head" evidence="2">
    <location>
        <begin position="39"/>
        <end position="67"/>
    </location>
</feature>
<dbReference type="PANTHER" id="PTHR46805">
    <property type="entry name" value="FORKHEAD BOX PROTEIN J1"/>
    <property type="match status" value="1"/>
</dbReference>
<dbReference type="InterPro" id="IPR036390">
    <property type="entry name" value="WH_DNA-bd_sf"/>
</dbReference>
<dbReference type="PROSITE" id="PS00657">
    <property type="entry name" value="FORK_HEAD_1"/>
    <property type="match status" value="1"/>
</dbReference>
<dbReference type="Gene3D" id="1.10.10.10">
    <property type="entry name" value="Winged helix-like DNA-binding domain superfamily/Winged helix DNA-binding domain"/>
    <property type="match status" value="1"/>
</dbReference>
<evidence type="ECO:0000256" key="1">
    <source>
        <dbReference type="ARBA" id="ARBA00023125"/>
    </source>
</evidence>
<feature type="domain" description="Fork-head" evidence="3">
    <location>
        <begin position="39"/>
        <end position="67"/>
    </location>
</feature>